<dbReference type="AlphaFoldDB" id="A0A7W6PRU2"/>
<protein>
    <submittedName>
        <fullName evidence="2">Putative iron-regulated membrane protein</fullName>
    </submittedName>
</protein>
<reference evidence="2 3" key="1">
    <citation type="submission" date="2020-08" db="EMBL/GenBank/DDBJ databases">
        <title>Genomic Encyclopedia of Type Strains, Phase IV (KMG-IV): sequencing the most valuable type-strain genomes for metagenomic binning, comparative biology and taxonomic classification.</title>
        <authorList>
            <person name="Goeker M."/>
        </authorList>
    </citation>
    <scope>NUCLEOTIDE SEQUENCE [LARGE SCALE GENOMIC DNA]</scope>
    <source>
        <strain evidence="2 3">DSM 29514</strain>
    </source>
</reference>
<feature type="transmembrane region" description="Helical" evidence="1">
    <location>
        <begin position="156"/>
        <end position="176"/>
    </location>
</feature>
<dbReference type="InterPro" id="IPR005625">
    <property type="entry name" value="PepSY-ass_TM"/>
</dbReference>
<dbReference type="Proteomes" id="UP000519897">
    <property type="component" value="Unassembled WGS sequence"/>
</dbReference>
<sequence length="470" mass="50829">MTLATDQSSSILDQSFARNFYNTAWRWHFYAGLYVAPFLIMLAVTGLLMLWSSVLVGRDGEKLYSVQPSAQTVAVAQQATSALSAVSNGTLVQYIAPRTVTEPAVFRVKAGDAATMVAVDPSNATVLGSWERRNALYDLADTIHGTLLIGTVGDRLIEIAAGFAVMLIVTGVYMWWPRDGLSFASSLVPTINGKSRQVWKSLHQTIGVYASIILLAFLLSGLTWAGIWGEKMTQAWSTFPAAKWDNVPLSDANHASMNHDGVKNVPWTLEQTPMPASGSNAGIQGVAAGEPVDVDTIVALARTLGFNGRFQLSFPSGETGVWTLARDTMSNDSADPMSDRTVHIDRYTGKILTDVKFVDYGVAGKAMAVGIAFHEGDMGLWNVALNTLFCVSVIFMSVSGIVMWWKRRPSGAGRLVAPVTADKMPLWKAGAIIMLALSLLFPLSGAVLIAVILLDLFVFRHVRPSKRPLS</sequence>
<keyword evidence="1" id="KW-0812">Transmembrane</keyword>
<dbReference type="Pfam" id="PF03929">
    <property type="entry name" value="PepSY_TM"/>
    <property type="match status" value="1"/>
</dbReference>
<comment type="caution">
    <text evidence="2">The sequence shown here is derived from an EMBL/GenBank/DDBJ whole genome shotgun (WGS) entry which is preliminary data.</text>
</comment>
<proteinExistence type="predicted"/>
<name>A0A7W6PRU2_9HYPH</name>
<feature type="transmembrane region" description="Helical" evidence="1">
    <location>
        <begin position="383"/>
        <end position="405"/>
    </location>
</feature>
<keyword evidence="1" id="KW-1133">Transmembrane helix</keyword>
<evidence type="ECO:0000313" key="3">
    <source>
        <dbReference type="Proteomes" id="UP000519897"/>
    </source>
</evidence>
<dbReference type="RefSeq" id="WP_165130704.1">
    <property type="nucleotide sequence ID" value="NZ_CP049249.1"/>
</dbReference>
<feature type="transmembrane region" description="Helical" evidence="1">
    <location>
        <begin position="206"/>
        <end position="227"/>
    </location>
</feature>
<feature type="transmembrane region" description="Helical" evidence="1">
    <location>
        <begin position="27"/>
        <end position="51"/>
    </location>
</feature>
<evidence type="ECO:0000256" key="1">
    <source>
        <dbReference type="SAM" id="Phobius"/>
    </source>
</evidence>
<evidence type="ECO:0000313" key="2">
    <source>
        <dbReference type="EMBL" id="MBB4145600.1"/>
    </source>
</evidence>
<gene>
    <name evidence="2" type="ORF">GGQ72_004165</name>
</gene>
<keyword evidence="3" id="KW-1185">Reference proteome</keyword>
<feature type="transmembrane region" description="Helical" evidence="1">
    <location>
        <begin position="425"/>
        <end position="458"/>
    </location>
</feature>
<dbReference type="PANTHER" id="PTHR34219:SF1">
    <property type="entry name" value="PEPSY DOMAIN-CONTAINING PROTEIN"/>
    <property type="match status" value="1"/>
</dbReference>
<dbReference type="EMBL" id="JACIEC010000009">
    <property type="protein sequence ID" value="MBB4145600.1"/>
    <property type="molecule type" value="Genomic_DNA"/>
</dbReference>
<organism evidence="2 3">
    <name type="scientific">Rhizobium rhizoryzae</name>
    <dbReference type="NCBI Taxonomy" id="451876"/>
    <lineage>
        <taxon>Bacteria</taxon>
        <taxon>Pseudomonadati</taxon>
        <taxon>Pseudomonadota</taxon>
        <taxon>Alphaproteobacteria</taxon>
        <taxon>Hyphomicrobiales</taxon>
        <taxon>Rhizobiaceae</taxon>
        <taxon>Rhizobium/Agrobacterium group</taxon>
        <taxon>Rhizobium</taxon>
    </lineage>
</organism>
<accession>A0A7W6PRU2</accession>
<keyword evidence="1" id="KW-0472">Membrane</keyword>
<dbReference type="PANTHER" id="PTHR34219">
    <property type="entry name" value="IRON-REGULATED INNER MEMBRANE PROTEIN-RELATED"/>
    <property type="match status" value="1"/>
</dbReference>